<dbReference type="InterPro" id="IPR044880">
    <property type="entry name" value="NCX_ion-bd_dom_sf"/>
</dbReference>
<dbReference type="RefSeq" id="WP_006182445.1">
    <property type="nucleotide sequence ID" value="NC_019963.1"/>
</dbReference>
<dbReference type="Proteomes" id="UP000010843">
    <property type="component" value="Plasmid pNATPE02"/>
</dbReference>
<evidence type="ECO:0000313" key="9">
    <source>
        <dbReference type="Proteomes" id="UP000010843"/>
    </source>
</evidence>
<feature type="transmembrane region" description="Helical" evidence="5">
    <location>
        <begin position="256"/>
        <end position="277"/>
    </location>
</feature>
<evidence type="ECO:0000313" key="7">
    <source>
        <dbReference type="EMBL" id="AGB34110.1"/>
    </source>
</evidence>
<reference evidence="9" key="2">
    <citation type="submission" date="2012-02" db="EMBL/GenBank/DDBJ databases">
        <title>Complete sequence of plasmid 2 of Natrinema pellirubrum DSM 15624.</title>
        <authorList>
            <person name="Lucas S."/>
            <person name="Han J."/>
            <person name="Lapidus A."/>
            <person name="Cheng J.-F."/>
            <person name="Goodwin L."/>
            <person name="Pitluck S."/>
            <person name="Peters L."/>
            <person name="Teshima H."/>
            <person name="Detter J.C."/>
            <person name="Han C."/>
            <person name="Tapia R."/>
            <person name="Land M."/>
            <person name="Hauser L."/>
            <person name="Kyrpides N."/>
            <person name="Ivanova N."/>
            <person name="Pagani I."/>
            <person name="Sproer C."/>
            <person name="Anderson I."/>
            <person name="Woyke T."/>
        </authorList>
    </citation>
    <scope>NUCLEOTIDE SEQUENCE [LARGE SCALE GENOMIC DNA]</scope>
    <source>
        <strain evidence="9">DSM 15624 / JCM 10476 / NCIMB 786</strain>
        <plasmid evidence="9">pNATPE02</plasmid>
    </source>
</reference>
<proteinExistence type="predicted"/>
<evidence type="ECO:0000256" key="3">
    <source>
        <dbReference type="ARBA" id="ARBA00022989"/>
    </source>
</evidence>
<dbReference type="EMBL" id="CP003374">
    <property type="protein sequence ID" value="AGB34110.1"/>
    <property type="molecule type" value="Genomic_DNA"/>
</dbReference>
<dbReference type="AlphaFoldDB" id="L0JRF7"/>
<evidence type="ECO:0000313" key="8">
    <source>
        <dbReference type="EMBL" id="ELY72186.1"/>
    </source>
</evidence>
<evidence type="ECO:0000256" key="4">
    <source>
        <dbReference type="ARBA" id="ARBA00023136"/>
    </source>
</evidence>
<dbReference type="KEGG" id="npe:Natpe_4418"/>
<accession>L0JRF7</accession>
<geneLocation type="plasmid" evidence="7 9">
    <name>pNATPE02</name>
</geneLocation>
<dbReference type="GO" id="GO:0016020">
    <property type="term" value="C:membrane"/>
    <property type="evidence" value="ECO:0007669"/>
    <property type="project" value="UniProtKB-SubCell"/>
</dbReference>
<dbReference type="Proteomes" id="UP000011593">
    <property type="component" value="Unassembled WGS sequence"/>
</dbReference>
<organism evidence="7 9">
    <name type="scientific">Natrinema pellirubrum (strain DSM 15624 / CIP 106293 / JCM 10476 / NCIMB 786 / 157)</name>
    <dbReference type="NCBI Taxonomy" id="797303"/>
    <lineage>
        <taxon>Archaea</taxon>
        <taxon>Methanobacteriati</taxon>
        <taxon>Methanobacteriota</taxon>
        <taxon>Stenosarchaea group</taxon>
        <taxon>Halobacteria</taxon>
        <taxon>Halobacteriales</taxon>
        <taxon>Natrialbaceae</taxon>
        <taxon>Natrinema</taxon>
    </lineage>
</organism>
<feature type="transmembrane region" description="Helical" evidence="5">
    <location>
        <begin position="165"/>
        <end position="184"/>
    </location>
</feature>
<dbReference type="Pfam" id="PF01699">
    <property type="entry name" value="Na_Ca_ex"/>
    <property type="match status" value="2"/>
</dbReference>
<dbReference type="HOGENOM" id="CLU_072251_0_0_2"/>
<feature type="transmembrane region" description="Helical" evidence="5">
    <location>
        <begin position="94"/>
        <end position="119"/>
    </location>
</feature>
<feature type="domain" description="Sodium/calcium exchanger membrane region" evidence="6">
    <location>
        <begin position="21"/>
        <end position="186"/>
    </location>
</feature>
<feature type="transmembrane region" description="Helical" evidence="5">
    <location>
        <begin position="333"/>
        <end position="353"/>
    </location>
</feature>
<evidence type="ECO:0000256" key="2">
    <source>
        <dbReference type="ARBA" id="ARBA00022692"/>
    </source>
</evidence>
<feature type="transmembrane region" description="Helical" evidence="5">
    <location>
        <begin position="298"/>
        <end position="321"/>
    </location>
</feature>
<dbReference type="Gene3D" id="1.20.1420.30">
    <property type="entry name" value="NCX, central ion-binding region"/>
    <property type="match status" value="1"/>
</dbReference>
<dbReference type="PATRIC" id="fig|797303.5.peg.3082"/>
<evidence type="ECO:0000256" key="1">
    <source>
        <dbReference type="ARBA" id="ARBA00004141"/>
    </source>
</evidence>
<keyword evidence="2 5" id="KW-0812">Transmembrane</keyword>
<feature type="transmembrane region" description="Helical" evidence="5">
    <location>
        <begin position="59"/>
        <end position="82"/>
    </location>
</feature>
<keyword evidence="4 5" id="KW-0472">Membrane</keyword>
<name>L0JRF7_NATP1</name>
<feature type="domain" description="Sodium/calcium exchanger membrane region" evidence="6">
    <location>
        <begin position="233"/>
        <end position="384"/>
    </location>
</feature>
<reference evidence="8 10" key="3">
    <citation type="journal article" date="2014" name="PLoS Genet.">
        <title>Phylogenetically driven sequencing of extremely halophilic archaea reveals strategies for static and dynamic osmo-response.</title>
        <authorList>
            <person name="Becker E.A."/>
            <person name="Seitzer P.M."/>
            <person name="Tritt A."/>
            <person name="Larsen D."/>
            <person name="Krusor M."/>
            <person name="Yao A.I."/>
            <person name="Wu D."/>
            <person name="Madern D."/>
            <person name="Eisen J.A."/>
            <person name="Darling A.E."/>
            <person name="Facciotti M.T."/>
        </authorList>
    </citation>
    <scope>NUCLEOTIDE SEQUENCE [LARGE SCALE GENOMIC DNA]</scope>
    <source>
        <strain evidence="8 10">DSM 15624</strain>
    </source>
</reference>
<keyword evidence="10" id="KW-1185">Reference proteome</keyword>
<reference evidence="7" key="1">
    <citation type="submission" date="2012-02" db="EMBL/GenBank/DDBJ databases">
        <title>Complete sequence of plasmid 2 of Natrinema pellirubrum DSM 15624.</title>
        <authorList>
            <consortium name="US DOE Joint Genome Institute"/>
            <person name="Lucas S."/>
            <person name="Han J."/>
            <person name="Lapidus A."/>
            <person name="Cheng J.-F."/>
            <person name="Goodwin L."/>
            <person name="Pitluck S."/>
            <person name="Peters L."/>
            <person name="Teshima H."/>
            <person name="Detter J.C."/>
            <person name="Han C."/>
            <person name="Tapia R."/>
            <person name="Land M."/>
            <person name="Hauser L."/>
            <person name="Kyrpides N."/>
            <person name="Ivanova N."/>
            <person name="Pagani I."/>
            <person name="Sproer C."/>
            <person name="Anderson I."/>
            <person name="Woyke T."/>
        </authorList>
    </citation>
    <scope>NUCLEOTIDE SEQUENCE</scope>
    <source>
        <strain evidence="7">DSM 15624</strain>
        <plasmid evidence="7">pNATPE02</plasmid>
    </source>
</reference>
<dbReference type="EMBL" id="AOIE01000094">
    <property type="protein sequence ID" value="ELY72186.1"/>
    <property type="molecule type" value="Genomic_DNA"/>
</dbReference>
<dbReference type="OrthoDB" id="212994at2157"/>
<protein>
    <submittedName>
        <fullName evidence="7">Ca2+/Na+ antiporter</fullName>
    </submittedName>
</protein>
<comment type="subcellular location">
    <subcellularLocation>
        <location evidence="1">Membrane</location>
        <topology evidence="1">Multi-pass membrane protein</topology>
    </subcellularLocation>
</comment>
<keyword evidence="7" id="KW-0614">Plasmid</keyword>
<dbReference type="GO" id="GO:0055085">
    <property type="term" value="P:transmembrane transport"/>
    <property type="evidence" value="ECO:0007669"/>
    <property type="project" value="InterPro"/>
</dbReference>
<evidence type="ECO:0000256" key="5">
    <source>
        <dbReference type="SAM" id="Phobius"/>
    </source>
</evidence>
<evidence type="ECO:0000259" key="6">
    <source>
        <dbReference type="Pfam" id="PF01699"/>
    </source>
</evidence>
<feature type="transmembrane region" description="Helical" evidence="5">
    <location>
        <begin position="365"/>
        <end position="390"/>
    </location>
</feature>
<gene>
    <name evidence="7" type="ordered locus">Natpe_4418</name>
    <name evidence="8" type="ORF">C488_15492</name>
</gene>
<evidence type="ECO:0000313" key="10">
    <source>
        <dbReference type="Proteomes" id="UP000011593"/>
    </source>
</evidence>
<feature type="transmembrane region" description="Helical" evidence="5">
    <location>
        <begin position="230"/>
        <end position="250"/>
    </location>
</feature>
<feature type="transmembrane region" description="Helical" evidence="5">
    <location>
        <begin position="20"/>
        <end position="38"/>
    </location>
</feature>
<sequence>MMIGGTLELPLLVSFRVIENLGLLITSFLLLLLGAEIFTNGVEWLGHRLGVSESATGSILAAVGTALPETMIPVIAIIHGFLTGDTAAADHVGVGAILGAPFMLATIAMFLVGASVLYFSERRLHGQEFHFNAAATRRDLRFFLIGFSLALLAAVLPSNLSLGPVPVTVGIAGVLVGLYGLYVYRSLQHGELIADDGLDSLYVGRIVERSEDLLSDTASSSNHGSDPHRGLVFVQTLLALVIIVAGAQLFVTEVQYFSVTVLHFPPAILALLLAPLATELPEKFNSIIWISRDKDTLAIGNITGAMAFQSTLPVMLGVLFTSWNLTFTWGTTGFLNAFSAILALLSGAILYHRAGSVGDANMQPLPFFVGGILYLIFIIVVLYHVFYLGISVS</sequence>
<dbReference type="InterPro" id="IPR004837">
    <property type="entry name" value="NaCa_Exmemb"/>
</dbReference>
<keyword evidence="3 5" id="KW-1133">Transmembrane helix</keyword>
<feature type="transmembrane region" description="Helical" evidence="5">
    <location>
        <begin position="140"/>
        <end position="159"/>
    </location>
</feature>
<dbReference type="GeneID" id="14336300"/>